<reference evidence="2" key="1">
    <citation type="submission" date="2015-09" db="EMBL/GenBank/DDBJ databases">
        <authorList>
            <person name="Rodrigo-Torres L."/>
            <person name="Arahal D.R."/>
        </authorList>
    </citation>
    <scope>NUCLEOTIDE SEQUENCE [LARGE SCALE GENOMIC DNA]</scope>
    <source>
        <strain evidence="2">CECT 5091</strain>
    </source>
</reference>
<organism evidence="1 2">
    <name type="scientific">Ruegeria denitrificans</name>
    <dbReference type="NCBI Taxonomy" id="1715692"/>
    <lineage>
        <taxon>Bacteria</taxon>
        <taxon>Pseudomonadati</taxon>
        <taxon>Pseudomonadota</taxon>
        <taxon>Alphaproteobacteria</taxon>
        <taxon>Rhodobacterales</taxon>
        <taxon>Roseobacteraceae</taxon>
        <taxon>Ruegeria</taxon>
    </lineage>
</organism>
<accession>A0A0P1IGV6</accession>
<dbReference type="EMBL" id="CYUD01000012">
    <property type="protein sequence ID" value="CUK12349.1"/>
    <property type="molecule type" value="Genomic_DNA"/>
</dbReference>
<dbReference type="OrthoDB" id="8293772at2"/>
<sequence>MTASTDPAIRKKAIIDRLMSLEEQELATAQAHYDAFLKDSQLDDREGHDKDDIAASRENADLAAAFDAPVHAHHAKIDVIENTDFSITDTVQPGAVVKFNNRRFVVCVSTTRFDVDHKTYMGISTQSPIYLAMVGLQEGDVFTHNGTEFEVQEVL</sequence>
<name>A0A0P1IGV6_9RHOB</name>
<evidence type="ECO:0000313" key="2">
    <source>
        <dbReference type="Proteomes" id="UP000051260"/>
    </source>
</evidence>
<dbReference type="AlphaFoldDB" id="A0A0P1IGV6"/>
<dbReference type="STRING" id="1715692.RUE5091_03515"/>
<gene>
    <name evidence="1" type="ORF">RUE5091_03515</name>
</gene>
<keyword evidence="2" id="KW-1185">Reference proteome</keyword>
<evidence type="ECO:0008006" key="3">
    <source>
        <dbReference type="Google" id="ProtNLM"/>
    </source>
</evidence>
<proteinExistence type="predicted"/>
<evidence type="ECO:0000313" key="1">
    <source>
        <dbReference type="EMBL" id="CUK12349.1"/>
    </source>
</evidence>
<dbReference type="Proteomes" id="UP000051260">
    <property type="component" value="Unassembled WGS sequence"/>
</dbReference>
<dbReference type="RefSeq" id="WP_058283181.1">
    <property type="nucleotide sequence ID" value="NZ_CYUD01000012.1"/>
</dbReference>
<protein>
    <recommendedName>
        <fullName evidence="3">Transcription elongation factor</fullName>
    </recommendedName>
</protein>